<dbReference type="EMBL" id="JBBPDW010000014">
    <property type="protein sequence ID" value="KAK7546602.1"/>
    <property type="molecule type" value="Genomic_DNA"/>
</dbReference>
<protein>
    <submittedName>
        <fullName evidence="1">Uncharacterized protein</fullName>
    </submittedName>
</protein>
<dbReference type="Proteomes" id="UP001365128">
    <property type="component" value="Unassembled WGS sequence"/>
</dbReference>
<gene>
    <name evidence="1" type="ORF">IWX46DRAFT_626802</name>
</gene>
<proteinExistence type="predicted"/>
<sequence>MRRCGSVALGGDRDKGELSACCLFSAGQSALPNRLLGGSTRPHFAPLPHPVCPHDALRRPTGICITCIISTGCCTGSAAGYVRVPRHLCRKNFPEILAGDYDFSNAGFLNLVRTEVESSALASGSNAPLQRAGPPGR</sequence>
<organism evidence="1 2">
    <name type="scientific">Phyllosticta citricarpa</name>
    <dbReference type="NCBI Taxonomy" id="55181"/>
    <lineage>
        <taxon>Eukaryota</taxon>
        <taxon>Fungi</taxon>
        <taxon>Dikarya</taxon>
        <taxon>Ascomycota</taxon>
        <taxon>Pezizomycotina</taxon>
        <taxon>Dothideomycetes</taxon>
        <taxon>Dothideomycetes incertae sedis</taxon>
        <taxon>Botryosphaeriales</taxon>
        <taxon>Phyllostictaceae</taxon>
        <taxon>Phyllosticta</taxon>
    </lineage>
</organism>
<evidence type="ECO:0000313" key="1">
    <source>
        <dbReference type="EMBL" id="KAK7546602.1"/>
    </source>
</evidence>
<reference evidence="1 2" key="1">
    <citation type="submission" date="2024-04" db="EMBL/GenBank/DDBJ databases">
        <title>Phyllosticta paracitricarpa is synonymous to the EU quarantine fungus P. citricarpa based on phylogenomic analyses.</title>
        <authorList>
            <consortium name="Lawrence Berkeley National Laboratory"/>
            <person name="Van Ingen-Buijs V.A."/>
            <person name="Van Westerhoven A.C."/>
            <person name="Haridas S."/>
            <person name="Skiadas P."/>
            <person name="Martin F."/>
            <person name="Groenewald J.Z."/>
            <person name="Crous P.W."/>
            <person name="Seidl M.F."/>
        </authorList>
    </citation>
    <scope>NUCLEOTIDE SEQUENCE [LARGE SCALE GENOMIC DNA]</scope>
    <source>
        <strain evidence="1 2">CBS 122670</strain>
    </source>
</reference>
<name>A0ABR1MH93_9PEZI</name>
<comment type="caution">
    <text evidence="1">The sequence shown here is derived from an EMBL/GenBank/DDBJ whole genome shotgun (WGS) entry which is preliminary data.</text>
</comment>
<accession>A0ABR1MH93</accession>
<evidence type="ECO:0000313" key="2">
    <source>
        <dbReference type="Proteomes" id="UP001365128"/>
    </source>
</evidence>
<keyword evidence="2" id="KW-1185">Reference proteome</keyword>